<proteinExistence type="predicted"/>
<protein>
    <submittedName>
        <fullName evidence="1">Uncharacterized protein</fullName>
    </submittedName>
</protein>
<reference evidence="1" key="2">
    <citation type="journal article" date="2015" name="Data Brief">
        <title>Shoot transcriptome of the giant reed, Arundo donax.</title>
        <authorList>
            <person name="Barrero R.A."/>
            <person name="Guerrero F.D."/>
            <person name="Moolhuijzen P."/>
            <person name="Goolsby J.A."/>
            <person name="Tidwell J."/>
            <person name="Bellgard S.E."/>
            <person name="Bellgard M.I."/>
        </authorList>
    </citation>
    <scope>NUCLEOTIDE SEQUENCE</scope>
    <source>
        <tissue evidence="1">Shoot tissue taken approximately 20 cm above the soil surface</tissue>
    </source>
</reference>
<reference evidence="1" key="1">
    <citation type="submission" date="2014-09" db="EMBL/GenBank/DDBJ databases">
        <authorList>
            <person name="Magalhaes I.L.F."/>
            <person name="Oliveira U."/>
            <person name="Santos F.R."/>
            <person name="Vidigal T.H.D.A."/>
            <person name="Brescovit A.D."/>
            <person name="Santos A.J."/>
        </authorList>
    </citation>
    <scope>NUCLEOTIDE SEQUENCE</scope>
    <source>
        <tissue evidence="1">Shoot tissue taken approximately 20 cm above the soil surface</tissue>
    </source>
</reference>
<evidence type="ECO:0000313" key="1">
    <source>
        <dbReference type="EMBL" id="JAD42401.1"/>
    </source>
</evidence>
<name>A0A0A8ZUC5_ARUDO</name>
<accession>A0A0A8ZUC5</accession>
<sequence length="35" mass="4096">MGKISSVLLSLCSLPYLCFRIYIHAIYFHICTFLE</sequence>
<organism evidence="1">
    <name type="scientific">Arundo donax</name>
    <name type="common">Giant reed</name>
    <name type="synonym">Donax arundinaceus</name>
    <dbReference type="NCBI Taxonomy" id="35708"/>
    <lineage>
        <taxon>Eukaryota</taxon>
        <taxon>Viridiplantae</taxon>
        <taxon>Streptophyta</taxon>
        <taxon>Embryophyta</taxon>
        <taxon>Tracheophyta</taxon>
        <taxon>Spermatophyta</taxon>
        <taxon>Magnoliopsida</taxon>
        <taxon>Liliopsida</taxon>
        <taxon>Poales</taxon>
        <taxon>Poaceae</taxon>
        <taxon>PACMAD clade</taxon>
        <taxon>Arundinoideae</taxon>
        <taxon>Arundineae</taxon>
        <taxon>Arundo</taxon>
    </lineage>
</organism>
<dbReference type="EMBL" id="GBRH01255494">
    <property type="protein sequence ID" value="JAD42401.1"/>
    <property type="molecule type" value="Transcribed_RNA"/>
</dbReference>
<dbReference type="AlphaFoldDB" id="A0A0A8ZUC5"/>